<dbReference type="GO" id="GO:0016787">
    <property type="term" value="F:hydrolase activity"/>
    <property type="evidence" value="ECO:0007669"/>
    <property type="project" value="UniProtKB-KW"/>
</dbReference>
<keyword evidence="3" id="KW-1185">Reference proteome</keyword>
<keyword evidence="2" id="KW-0378">Hydrolase</keyword>
<sequence length="292" mass="32116">MRYFVARGETARLDASARSGRRGDFVVLSDGVTHYELAGPEQGPTVVFVPGLTIPLDFWDGVVGELHDRGLRTLTYSAYGRGMSDRVRGRYGRELFVRQLDDLVRHLQLAPQHLVASSMGALIALAYAGSPDASVASLVLSGPAGLAADRNPISRLPDRGPLLPLIGKYLLRRNLLRHLAHNVRTEEDAVRLRHLVLDGFQYEGSMYALTSTLKHFPLTGQHALFDSSRRALPPTMLVWGGSDRVTPPTGFAPAVELLRPARAECLPKCGHMAPFERPQEFADLLTTFLTEL</sequence>
<proteinExistence type="predicted"/>
<dbReference type="Gene3D" id="3.40.50.1820">
    <property type="entry name" value="alpha/beta hydrolase"/>
    <property type="match status" value="1"/>
</dbReference>
<feature type="domain" description="AB hydrolase-1" evidence="1">
    <location>
        <begin position="46"/>
        <end position="283"/>
    </location>
</feature>
<reference evidence="2 3" key="1">
    <citation type="submission" date="2017-06" db="EMBL/GenBank/DDBJ databases">
        <title>Complete Genome Sequence of the Soil Carbazole-Degrading Bacterium Nocardioides aromaticivorans IC177.</title>
        <authorList>
            <person name="Vejarano F."/>
            <person name="Suzuki-Minakuchi C."/>
            <person name="Ohtsubo Y."/>
            <person name="Tsuda M."/>
            <person name="Okada K."/>
            <person name="Nojiri H."/>
        </authorList>
    </citation>
    <scope>NUCLEOTIDE SEQUENCE [LARGE SCALE GENOMIC DNA]</scope>
    <source>
        <strain evidence="2 3">IC177</strain>
    </source>
</reference>
<dbReference type="Pfam" id="PF12697">
    <property type="entry name" value="Abhydrolase_6"/>
    <property type="match status" value="1"/>
</dbReference>
<evidence type="ECO:0000259" key="1">
    <source>
        <dbReference type="Pfam" id="PF12697"/>
    </source>
</evidence>
<dbReference type="InterPro" id="IPR000073">
    <property type="entry name" value="AB_hydrolase_1"/>
</dbReference>
<dbReference type="PANTHER" id="PTHR43798:SF33">
    <property type="entry name" value="HYDROLASE, PUTATIVE (AFU_ORTHOLOGUE AFUA_2G14860)-RELATED"/>
    <property type="match status" value="1"/>
</dbReference>
<dbReference type="InterPro" id="IPR029058">
    <property type="entry name" value="AB_hydrolase_fold"/>
</dbReference>
<dbReference type="PRINTS" id="PR00111">
    <property type="entry name" value="ABHYDROLASE"/>
</dbReference>
<protein>
    <submittedName>
        <fullName evidence="2">Alpha/beta hydrolase</fullName>
    </submittedName>
</protein>
<dbReference type="RefSeq" id="WP_207007201.1">
    <property type="nucleotide sequence ID" value="NZ_CP022295.1"/>
</dbReference>
<evidence type="ECO:0000313" key="3">
    <source>
        <dbReference type="Proteomes" id="UP000662818"/>
    </source>
</evidence>
<dbReference type="EMBL" id="CP022295">
    <property type="protein sequence ID" value="QSR28419.1"/>
    <property type="molecule type" value="Genomic_DNA"/>
</dbReference>
<name>A0ABX7PRI5_9ACTN</name>
<dbReference type="InterPro" id="IPR050266">
    <property type="entry name" value="AB_hydrolase_sf"/>
</dbReference>
<evidence type="ECO:0000313" key="2">
    <source>
        <dbReference type="EMBL" id="QSR28419.1"/>
    </source>
</evidence>
<accession>A0ABX7PRI5</accession>
<dbReference type="SUPFAM" id="SSF53474">
    <property type="entry name" value="alpha/beta-Hydrolases"/>
    <property type="match status" value="1"/>
</dbReference>
<dbReference type="Proteomes" id="UP000662818">
    <property type="component" value="Chromosome"/>
</dbReference>
<organism evidence="2 3">
    <name type="scientific">Nocardioides aromaticivorans</name>
    <dbReference type="NCBI Taxonomy" id="200618"/>
    <lineage>
        <taxon>Bacteria</taxon>
        <taxon>Bacillati</taxon>
        <taxon>Actinomycetota</taxon>
        <taxon>Actinomycetes</taxon>
        <taxon>Propionibacteriales</taxon>
        <taxon>Nocardioidaceae</taxon>
        <taxon>Nocardioides</taxon>
    </lineage>
</organism>
<dbReference type="PANTHER" id="PTHR43798">
    <property type="entry name" value="MONOACYLGLYCEROL LIPASE"/>
    <property type="match status" value="1"/>
</dbReference>
<gene>
    <name evidence="2" type="ORF">CFH99_22600</name>
</gene>